<reference evidence="1 2" key="1">
    <citation type="submission" date="2018-08" db="EMBL/GenBank/DDBJ databases">
        <title>Genomic Encyclopedia of Archaeal and Bacterial Type Strains, Phase II (KMG-II): from individual species to whole genera.</title>
        <authorList>
            <person name="Goeker M."/>
        </authorList>
    </citation>
    <scope>NUCLEOTIDE SEQUENCE [LARGE SCALE GENOMIC DNA]</scope>
    <source>
        <strain evidence="1 2">DSM 15986</strain>
    </source>
</reference>
<protein>
    <submittedName>
        <fullName evidence="1">Uncharacterized protein</fullName>
    </submittedName>
</protein>
<keyword evidence="2" id="KW-1185">Reference proteome</keyword>
<evidence type="ECO:0000313" key="1">
    <source>
        <dbReference type="EMBL" id="REG87157.1"/>
    </source>
</evidence>
<gene>
    <name evidence="1" type="ORF">C8N25_111136</name>
</gene>
<organism evidence="1 2">
    <name type="scientific">Algoriphagus antarcticus</name>
    <dbReference type="NCBI Taxonomy" id="238540"/>
    <lineage>
        <taxon>Bacteria</taxon>
        <taxon>Pseudomonadati</taxon>
        <taxon>Bacteroidota</taxon>
        <taxon>Cytophagia</taxon>
        <taxon>Cytophagales</taxon>
        <taxon>Cyclobacteriaceae</taxon>
        <taxon>Algoriphagus</taxon>
    </lineage>
</organism>
<evidence type="ECO:0000313" key="2">
    <source>
        <dbReference type="Proteomes" id="UP000256405"/>
    </source>
</evidence>
<dbReference type="AlphaFoldDB" id="A0A3E0DUC7"/>
<accession>A0A3E0DUC7</accession>
<comment type="caution">
    <text evidence="1">The sequence shown here is derived from an EMBL/GenBank/DDBJ whole genome shotgun (WGS) entry which is preliminary data.</text>
</comment>
<proteinExistence type="predicted"/>
<dbReference type="EMBL" id="QUNF01000011">
    <property type="protein sequence ID" value="REG87157.1"/>
    <property type="molecule type" value="Genomic_DNA"/>
</dbReference>
<name>A0A3E0DUC7_9BACT</name>
<sequence>MGIESEIYCGPRTNKPKKWEPDASFFAKKSKYHYFFSPSKPFRKGFFIAWAQLRQPKQNQESEWGWVGGKACLWRAAFGKPLDAYHTLLLTTGTVSRIVDFQNSRFWFRKQYSKFPMNERNRNTLGRASQYPEMTDSHQSFGQNMHGKPADKLKPLFEQMCGVGVPERVHAHRLANACLFLGFVDCPLHSTLGISGVKISAYTANDLLVFAVEYPFIGLFCF</sequence>
<dbReference type="Proteomes" id="UP000256405">
    <property type="component" value="Unassembled WGS sequence"/>
</dbReference>